<feature type="signal peptide" evidence="1">
    <location>
        <begin position="1"/>
        <end position="25"/>
    </location>
</feature>
<sequence>MKSNQNVFLLLMMQQLFLLLRIGKTIEVRVTEPKAYSCQISKIAIANVELEITQEDEKSLIHAIRQWCIEVKTTTKEDGTSHCSDGNEIKLDALVPHQSWILVAVILLVDNGSWHASLEEGIIFETAHPDSLLCVNYGSPFPLSESILKALNKNELRVNWPKPGSFVIPAPTVAVSLSFVYPNKTISTLSGTICVKIFPLIPDEARTCICLDIIESEFFEFFLPTTKIQYRRQLALVFEYWTHNQKFATIPIEIWIDPQYKPFPPSSWSSASPLLLVLCHWRENLDWLQYQSQPYLIYEKRPELRDIANHSTPRNTANEASAYLQFIVDYFYDLPERMLFLHSHRYAYHQQDIVTLLYDLKNAPPEYCNINSAIWGTLEDPDRLFLYNSSHRSWLESYLGPLPSLLLDRCCAQFIVHRDRIRARPLSFYQDALRIALDPSIDEENKEDNRQLGLFFEWLWHYIFGEPPIATPDLEQFVPNITQINLVYYHQSIPSCLRSRPLPELLIASTGGVGTTMLLTHYYQVVGILTNDAMDNDKLKHSVVPPELDSIQCALYIFGDPQDVYKSLERRGFLEDTIKKIAKENATTDDPLALKSHFQNWQQLPTKYPIMFLKYNSLWEKQTEINEYLQTCFDRTLYIPPLPKRRERKSAHTPLPKNLYHEYAKTVQNLPDLWIRQPSSSLSSVL</sequence>
<feature type="chain" id="PRO_5030507041" evidence="1">
    <location>
        <begin position="26"/>
        <end position="686"/>
    </location>
</feature>
<dbReference type="Pfam" id="PF11913">
    <property type="entry name" value="DUF3431"/>
    <property type="match status" value="2"/>
</dbReference>
<protein>
    <submittedName>
        <fullName evidence="2">Uncharacterized protein</fullName>
    </submittedName>
</protein>
<organism evidence="2">
    <name type="scientific">Aureoumbra lagunensis</name>
    <dbReference type="NCBI Taxonomy" id="44058"/>
    <lineage>
        <taxon>Eukaryota</taxon>
        <taxon>Sar</taxon>
        <taxon>Stramenopiles</taxon>
        <taxon>Ochrophyta</taxon>
        <taxon>Pelagophyceae</taxon>
        <taxon>Pelagomonadales</taxon>
        <taxon>Aureoumbra</taxon>
    </lineage>
</organism>
<dbReference type="PANTHER" id="PTHR37490:SF2">
    <property type="match status" value="1"/>
</dbReference>
<dbReference type="EMBL" id="HBIJ01013314">
    <property type="protein sequence ID" value="CAE0368263.1"/>
    <property type="molecule type" value="Transcribed_RNA"/>
</dbReference>
<evidence type="ECO:0000256" key="1">
    <source>
        <dbReference type="SAM" id="SignalP"/>
    </source>
</evidence>
<reference evidence="2" key="1">
    <citation type="submission" date="2021-01" db="EMBL/GenBank/DDBJ databases">
        <authorList>
            <person name="Corre E."/>
            <person name="Pelletier E."/>
            <person name="Niang G."/>
            <person name="Scheremetjew M."/>
            <person name="Finn R."/>
            <person name="Kale V."/>
            <person name="Holt S."/>
            <person name="Cochrane G."/>
            <person name="Meng A."/>
            <person name="Brown T."/>
            <person name="Cohen L."/>
        </authorList>
    </citation>
    <scope>NUCLEOTIDE SEQUENCE</scope>
    <source>
        <strain evidence="2">CCMP1510</strain>
    </source>
</reference>
<name>A0A7S3K0G9_9STRA</name>
<gene>
    <name evidence="2" type="ORF">ALAG00032_LOCUS9025</name>
</gene>
<dbReference type="PANTHER" id="PTHR37490">
    <property type="entry name" value="EXPRESSED PROTEIN"/>
    <property type="match status" value="1"/>
</dbReference>
<proteinExistence type="predicted"/>
<accession>A0A7S3K0G9</accession>
<dbReference type="AlphaFoldDB" id="A0A7S3K0G9"/>
<dbReference type="InterPro" id="IPR021838">
    <property type="entry name" value="DUF3431"/>
</dbReference>
<evidence type="ECO:0000313" key="2">
    <source>
        <dbReference type="EMBL" id="CAE0368263.1"/>
    </source>
</evidence>
<keyword evidence="1" id="KW-0732">Signal</keyword>